<evidence type="ECO:0000256" key="3">
    <source>
        <dbReference type="ARBA" id="ARBA00022741"/>
    </source>
</evidence>
<keyword evidence="7" id="KW-0684">Rhamnose metabolism</keyword>
<accession>A0A917C3S9</accession>
<evidence type="ECO:0000256" key="2">
    <source>
        <dbReference type="ARBA" id="ARBA00022679"/>
    </source>
</evidence>
<dbReference type="InterPro" id="IPR043129">
    <property type="entry name" value="ATPase_NBD"/>
</dbReference>
<dbReference type="InterPro" id="IPR000577">
    <property type="entry name" value="Carb_kinase_FGGY"/>
</dbReference>
<dbReference type="EC" id="2.7.1.5" evidence="8"/>
<evidence type="ECO:0000256" key="5">
    <source>
        <dbReference type="ARBA" id="ARBA00022840"/>
    </source>
</evidence>
<dbReference type="NCBIfam" id="TIGR02627">
    <property type="entry name" value="rhamnulo_kin"/>
    <property type="match status" value="1"/>
</dbReference>
<dbReference type="CDD" id="cd07771">
    <property type="entry name" value="ASKHA_NBD_FGGY_RhaB-like"/>
    <property type="match status" value="1"/>
</dbReference>
<keyword evidence="5" id="KW-0067">ATP-binding</keyword>
<dbReference type="InterPro" id="IPR013449">
    <property type="entry name" value="Rhamnulokinase"/>
</dbReference>
<evidence type="ECO:0000313" key="12">
    <source>
        <dbReference type="Proteomes" id="UP000637643"/>
    </source>
</evidence>
<dbReference type="Pfam" id="PF00370">
    <property type="entry name" value="FGGY_N"/>
    <property type="match status" value="1"/>
</dbReference>
<dbReference type="RefSeq" id="WP_189023510.1">
    <property type="nucleotide sequence ID" value="NZ_BMKR01000005.1"/>
</dbReference>
<protein>
    <recommendedName>
        <fullName evidence="8">Rhamnulokinase</fullName>
        <ecNumber evidence="8">2.7.1.5</ecNumber>
    </recommendedName>
</protein>
<dbReference type="GO" id="GO:0005524">
    <property type="term" value="F:ATP binding"/>
    <property type="evidence" value="ECO:0007669"/>
    <property type="project" value="UniProtKB-KW"/>
</dbReference>
<dbReference type="EMBL" id="BMKR01000005">
    <property type="protein sequence ID" value="GGF70997.1"/>
    <property type="molecule type" value="Genomic_DNA"/>
</dbReference>
<evidence type="ECO:0000256" key="8">
    <source>
        <dbReference type="NCBIfam" id="TIGR02627"/>
    </source>
</evidence>
<dbReference type="PANTHER" id="PTHR10196">
    <property type="entry name" value="SUGAR KINASE"/>
    <property type="match status" value="1"/>
</dbReference>
<evidence type="ECO:0000259" key="10">
    <source>
        <dbReference type="Pfam" id="PF02782"/>
    </source>
</evidence>
<dbReference type="InterPro" id="IPR018484">
    <property type="entry name" value="FGGY_N"/>
</dbReference>
<evidence type="ECO:0000256" key="6">
    <source>
        <dbReference type="ARBA" id="ARBA00023157"/>
    </source>
</evidence>
<keyword evidence="6" id="KW-1015">Disulfide bond</keyword>
<evidence type="ECO:0000259" key="9">
    <source>
        <dbReference type="Pfam" id="PF00370"/>
    </source>
</evidence>
<evidence type="ECO:0000256" key="4">
    <source>
        <dbReference type="ARBA" id="ARBA00022777"/>
    </source>
</evidence>
<sequence length="494" mass="54623">MSKRDQHHIAVDIGASSGRVVWGEIQQDGNLTLTEIHRFKNGFAEKGGHLYWDMDYLYAEIVEGLRQAKTRGIDRCTVGIDTWAVDYVLVGRNGERIHEVYAYRDSRTEGAAEELHGKFPFEAIYAKTGIQYLSFNTLYQLYVHDKQELQAAESILLVPDYLYFRLTGRKISEVTNASTTALLNLHTRDYDEELLSLLGLARTQFPPLTEPGEALGGLDAAMAASGELPECQFIAAASHDTASAVLGVPAAGHEPWAYLSSGTWSLIGVERKAPIAGPDALKSNYTNEWGAYGTTRFLKNIMGMWLIQKVHEENGGRYSYGELVELAASVQPFRSIIYPNAERFLNPSSMTGEIRRYCAETGQPLPHTLGEIARCIFDSLALSYYCYVKDLEQLTGERIGRLHIVGGGSNNMLLCRITADLLGIAVHAGPTESTALGNLAVQLISSGEIRDIHEVRDVIHRSFGVTVYEPQATLEDMKAAALAKFSGWHLTIRS</sequence>
<evidence type="ECO:0000256" key="1">
    <source>
        <dbReference type="ARBA" id="ARBA00009156"/>
    </source>
</evidence>
<dbReference type="InterPro" id="IPR018485">
    <property type="entry name" value="FGGY_C"/>
</dbReference>
<dbReference type="GO" id="GO:0019301">
    <property type="term" value="P:rhamnose catabolic process"/>
    <property type="evidence" value="ECO:0007669"/>
    <property type="project" value="UniProtKB-UniRule"/>
</dbReference>
<evidence type="ECO:0000256" key="7">
    <source>
        <dbReference type="ARBA" id="ARBA00023308"/>
    </source>
</evidence>
<keyword evidence="12" id="KW-1185">Reference proteome</keyword>
<dbReference type="Pfam" id="PF02782">
    <property type="entry name" value="FGGY_C"/>
    <property type="match status" value="1"/>
</dbReference>
<dbReference type="PIRSF" id="PIRSF000538">
    <property type="entry name" value="GlpK"/>
    <property type="match status" value="1"/>
</dbReference>
<dbReference type="GO" id="GO:0005829">
    <property type="term" value="C:cytosol"/>
    <property type="evidence" value="ECO:0007669"/>
    <property type="project" value="TreeGrafter"/>
</dbReference>
<keyword evidence="4" id="KW-0418">Kinase</keyword>
<dbReference type="GO" id="GO:0006071">
    <property type="term" value="P:glycerol metabolic process"/>
    <property type="evidence" value="ECO:0007669"/>
    <property type="project" value="TreeGrafter"/>
</dbReference>
<feature type="domain" description="Carbohydrate kinase FGGY N-terminal" evidence="9">
    <location>
        <begin position="9"/>
        <end position="247"/>
    </location>
</feature>
<dbReference type="Proteomes" id="UP000637643">
    <property type="component" value="Unassembled WGS sequence"/>
</dbReference>
<feature type="domain" description="Carbohydrate kinase FGGY C-terminal" evidence="10">
    <location>
        <begin position="257"/>
        <end position="444"/>
    </location>
</feature>
<gene>
    <name evidence="11" type="primary">ermC</name>
    <name evidence="11" type="ORF">GCM10010912_15200</name>
</gene>
<comment type="caution">
    <text evidence="11">The sequence shown here is derived from an EMBL/GenBank/DDBJ whole genome shotgun (WGS) entry which is preliminary data.</text>
</comment>
<dbReference type="PANTHER" id="PTHR10196:SF93">
    <property type="entry name" value="L-RHAMNULOKINASE"/>
    <property type="match status" value="1"/>
</dbReference>
<dbReference type="GO" id="GO:0008993">
    <property type="term" value="F:rhamnulokinase activity"/>
    <property type="evidence" value="ECO:0007669"/>
    <property type="project" value="UniProtKB-UniRule"/>
</dbReference>
<dbReference type="GO" id="GO:0004370">
    <property type="term" value="F:glycerol kinase activity"/>
    <property type="evidence" value="ECO:0007669"/>
    <property type="project" value="TreeGrafter"/>
</dbReference>
<evidence type="ECO:0000313" key="11">
    <source>
        <dbReference type="EMBL" id="GGF70997.1"/>
    </source>
</evidence>
<dbReference type="Gene3D" id="3.30.420.40">
    <property type="match status" value="2"/>
</dbReference>
<proteinExistence type="inferred from homology"/>
<name>A0A917C3S9_9BACL</name>
<keyword evidence="3" id="KW-0547">Nucleotide-binding</keyword>
<dbReference type="SUPFAM" id="SSF53067">
    <property type="entry name" value="Actin-like ATPase domain"/>
    <property type="match status" value="2"/>
</dbReference>
<reference evidence="11" key="1">
    <citation type="journal article" date="2014" name="Int. J. Syst. Evol. Microbiol.">
        <title>Complete genome sequence of Corynebacterium casei LMG S-19264T (=DSM 44701T), isolated from a smear-ripened cheese.</title>
        <authorList>
            <consortium name="US DOE Joint Genome Institute (JGI-PGF)"/>
            <person name="Walter F."/>
            <person name="Albersmeier A."/>
            <person name="Kalinowski J."/>
            <person name="Ruckert C."/>
        </authorList>
    </citation>
    <scope>NUCLEOTIDE SEQUENCE</scope>
    <source>
        <strain evidence="11">CGMCC 1.16134</strain>
    </source>
</reference>
<comment type="similarity">
    <text evidence="1">Belongs to the FGGY kinase family.</text>
</comment>
<keyword evidence="2" id="KW-0808">Transferase</keyword>
<dbReference type="AlphaFoldDB" id="A0A917C3S9"/>
<reference evidence="11" key="2">
    <citation type="submission" date="2020-09" db="EMBL/GenBank/DDBJ databases">
        <authorList>
            <person name="Sun Q."/>
            <person name="Zhou Y."/>
        </authorList>
    </citation>
    <scope>NUCLEOTIDE SEQUENCE</scope>
    <source>
        <strain evidence="11">CGMCC 1.16134</strain>
    </source>
</reference>
<organism evidence="11 12">
    <name type="scientific">Paenibacillus albidus</name>
    <dbReference type="NCBI Taxonomy" id="2041023"/>
    <lineage>
        <taxon>Bacteria</taxon>
        <taxon>Bacillati</taxon>
        <taxon>Bacillota</taxon>
        <taxon>Bacilli</taxon>
        <taxon>Bacillales</taxon>
        <taxon>Paenibacillaceae</taxon>
        <taxon>Paenibacillus</taxon>
    </lineage>
</organism>